<evidence type="ECO:0000313" key="1">
    <source>
        <dbReference type="EMBL" id="TFW15121.1"/>
    </source>
</evidence>
<comment type="caution">
    <text evidence="1">The sequence shown here is derived from an EMBL/GenBank/DDBJ whole genome shotgun (WGS) entry which is preliminary data.</text>
</comment>
<dbReference type="EMBL" id="SPVH01000001">
    <property type="protein sequence ID" value="TFW15121.1"/>
    <property type="molecule type" value="Genomic_DNA"/>
</dbReference>
<accession>A0A4Y9S3Q0</accession>
<sequence length="72" mass="7507">MDGYVINGDGITFEGNGIGETIPRVGDEAAARANMTALTYAALGRASRLVEVATWARLSSQANTYRGGAAMQ</sequence>
<gene>
    <name evidence="1" type="ORF">EGY25_00565</name>
</gene>
<protein>
    <submittedName>
        <fullName evidence="1">Uncharacterized protein</fullName>
    </submittedName>
</protein>
<reference evidence="1 2" key="1">
    <citation type="submission" date="2019-03" db="EMBL/GenBank/DDBJ databases">
        <title>Draft genome of Brevundimonas sp. a heavy metal resistant soil bacteria.</title>
        <authorList>
            <person name="Soto J."/>
        </authorList>
    </citation>
    <scope>NUCLEOTIDE SEQUENCE [LARGE SCALE GENOMIC DNA]</scope>
    <source>
        <strain evidence="1 2">B-10</strain>
    </source>
</reference>
<dbReference type="Proteomes" id="UP000298216">
    <property type="component" value="Unassembled WGS sequence"/>
</dbReference>
<organism evidence="1 2">
    <name type="scientific">Brevundimonas intermedia</name>
    <dbReference type="NCBI Taxonomy" id="74315"/>
    <lineage>
        <taxon>Bacteria</taxon>
        <taxon>Pseudomonadati</taxon>
        <taxon>Pseudomonadota</taxon>
        <taxon>Alphaproteobacteria</taxon>
        <taxon>Caulobacterales</taxon>
        <taxon>Caulobacteraceae</taxon>
        <taxon>Brevundimonas</taxon>
    </lineage>
</organism>
<keyword evidence="2" id="KW-1185">Reference proteome</keyword>
<dbReference type="RefSeq" id="WP_135193118.1">
    <property type="nucleotide sequence ID" value="NZ_SPVH01000001.1"/>
</dbReference>
<evidence type="ECO:0000313" key="2">
    <source>
        <dbReference type="Proteomes" id="UP000298216"/>
    </source>
</evidence>
<dbReference type="AlphaFoldDB" id="A0A4Y9S3Q0"/>
<proteinExistence type="predicted"/>
<name>A0A4Y9S3Q0_9CAUL</name>